<dbReference type="EMBL" id="KY984068">
    <property type="protein sequence ID" value="ARW58828.1"/>
    <property type="molecule type" value="Genomic_DNA"/>
</dbReference>
<gene>
    <name evidence="1" type="ORF">Y3_188</name>
</gene>
<name>A0A2H4IBA0_9CAUD</name>
<dbReference type="Gene3D" id="3.40.50.450">
    <property type="match status" value="1"/>
</dbReference>
<protein>
    <submittedName>
        <fullName evidence="1">Putative ssDNA binding protein</fullName>
    </submittedName>
</protein>
<evidence type="ECO:0000313" key="2">
    <source>
        <dbReference type="Proteomes" id="UP000240568"/>
    </source>
</evidence>
<dbReference type="Proteomes" id="UP000240568">
    <property type="component" value="Segment"/>
</dbReference>
<proteinExistence type="predicted"/>
<accession>A0A2H4IBA0</accession>
<evidence type="ECO:0000313" key="1">
    <source>
        <dbReference type="EMBL" id="ARW58828.1"/>
    </source>
</evidence>
<keyword evidence="2" id="KW-1185">Reference proteome</keyword>
<organism evidence="1 2">
    <name type="scientific">Erwinia phage vB_EamM_Y3</name>
    <dbReference type="NCBI Taxonomy" id="1983553"/>
    <lineage>
        <taxon>Viruses</taxon>
        <taxon>Duplodnaviria</taxon>
        <taxon>Heunggongvirae</taxon>
        <taxon>Uroviricota</taxon>
        <taxon>Caudoviricetes</taxon>
        <taxon>Sasquatchvirus</taxon>
        <taxon>Sasquatchvirus Y3</taxon>
    </lineage>
</organism>
<reference evidence="1 2" key="1">
    <citation type="submission" date="2017-04" db="EMBL/GenBank/DDBJ databases">
        <authorList>
            <person name="Afonso C.L."/>
            <person name="Miller P.J."/>
            <person name="Scott M.A."/>
            <person name="Spackman E."/>
            <person name="Goraichik I."/>
            <person name="Dimitrov K.M."/>
            <person name="Suarez D.L."/>
            <person name="Swayne D.E."/>
        </authorList>
    </citation>
    <scope>NUCLEOTIDE SEQUENCE [LARGE SCALE GENOMIC DNA]</scope>
</reference>
<dbReference type="SUPFAM" id="SSF102405">
    <property type="entry name" value="MCP/YpsA-like"/>
    <property type="match status" value="1"/>
</dbReference>
<sequence>MNKYSFTGHRPQYLGGYGSEAKKRLYKFAHRPLLKLDKEVELWVGCALGWDMAVATAAIEQGHKVISCIPFLGFNARWPLDSVWELDVLLNRSHEVRIVTSKEDWVHMDGQAGFALNKRNHYMVDNTDRLLALCCGAPSGTQNCIDYALKNSKPVTYLWNDWLRFNEYQDRVRRR</sequence>